<evidence type="ECO:0000313" key="3">
    <source>
        <dbReference type="Proteomes" id="UP000480275"/>
    </source>
</evidence>
<evidence type="ECO:0008006" key="4">
    <source>
        <dbReference type="Google" id="ProtNLM"/>
    </source>
</evidence>
<dbReference type="EMBL" id="WIXJ01000016">
    <property type="protein sequence ID" value="MQY52713.1"/>
    <property type="molecule type" value="Genomic_DNA"/>
</dbReference>
<dbReference type="PROSITE" id="PS51257">
    <property type="entry name" value="PROKAR_LIPOPROTEIN"/>
    <property type="match status" value="1"/>
</dbReference>
<dbReference type="OrthoDB" id="5297723at2"/>
<proteinExistence type="predicted"/>
<sequence>MSPYKLLPLLALPFLAACSDDRATYEIDGTQHSLTLIRIQQFPWERKGEFAVVAAHLPDCTRRHAMDPAGMEIPVEVFSPGNSAWILRQGRHLYAVETRTCEGFARMDAEPEGGLGTPVGSFRSADGEYRFVPAPVATAPATAAPAANDNASPASAAADTPASSN</sequence>
<evidence type="ECO:0000256" key="1">
    <source>
        <dbReference type="SAM" id="MobiDB-lite"/>
    </source>
</evidence>
<comment type="caution">
    <text evidence="2">The sequence shown here is derived from an EMBL/GenBank/DDBJ whole genome shotgun (WGS) entry which is preliminary data.</text>
</comment>
<dbReference type="AlphaFoldDB" id="A0A6L5JZI0"/>
<organism evidence="2 3">
    <name type="scientific">Rhodocyclus tenuis</name>
    <name type="common">Rhodospirillum tenue</name>
    <dbReference type="NCBI Taxonomy" id="1066"/>
    <lineage>
        <taxon>Bacteria</taxon>
        <taxon>Pseudomonadati</taxon>
        <taxon>Pseudomonadota</taxon>
        <taxon>Betaproteobacteria</taxon>
        <taxon>Rhodocyclales</taxon>
        <taxon>Rhodocyclaceae</taxon>
        <taxon>Rhodocyclus</taxon>
    </lineage>
</organism>
<feature type="region of interest" description="Disordered" evidence="1">
    <location>
        <begin position="141"/>
        <end position="165"/>
    </location>
</feature>
<accession>A0A6L5JZI0</accession>
<evidence type="ECO:0000313" key="2">
    <source>
        <dbReference type="EMBL" id="MQY52713.1"/>
    </source>
</evidence>
<reference evidence="2 3" key="1">
    <citation type="submission" date="2019-10" db="EMBL/GenBank/DDBJ databases">
        <title>Whole-genome sequence of the purple nonsulfur photosynthetic bacterium Rhodocyclus tenuis.</title>
        <authorList>
            <person name="Kyndt J.A."/>
            <person name="Meyer T.E."/>
        </authorList>
    </citation>
    <scope>NUCLEOTIDE SEQUENCE [LARGE SCALE GENOMIC DNA]</scope>
    <source>
        <strain evidence="2 3">DSM 110</strain>
    </source>
</reference>
<name>A0A6L5JZI0_RHOTE</name>
<dbReference type="Proteomes" id="UP000480275">
    <property type="component" value="Unassembled WGS sequence"/>
</dbReference>
<gene>
    <name evidence="2" type="ORF">GHK24_13135</name>
</gene>
<protein>
    <recommendedName>
        <fullName evidence="4">Lipoprotein</fullName>
    </recommendedName>
</protein>